<comment type="caution">
    <text evidence="3">The sequence shown here is derived from an EMBL/GenBank/DDBJ whole genome shotgun (WGS) entry which is preliminary data.</text>
</comment>
<keyword evidence="1" id="KW-0175">Coiled coil</keyword>
<dbReference type="Gene3D" id="3.40.50.300">
    <property type="entry name" value="P-loop containing nucleotide triphosphate hydrolases"/>
    <property type="match status" value="1"/>
</dbReference>
<proteinExistence type="predicted"/>
<feature type="region of interest" description="Disordered" evidence="2">
    <location>
        <begin position="107"/>
        <end position="142"/>
    </location>
</feature>
<accession>A0A1C7LRM0</accession>
<dbReference type="InterPro" id="IPR027417">
    <property type="entry name" value="P-loop_NTPase"/>
</dbReference>
<evidence type="ECO:0000256" key="2">
    <source>
        <dbReference type="SAM" id="MobiDB-lite"/>
    </source>
</evidence>
<evidence type="ECO:0008006" key="5">
    <source>
        <dbReference type="Google" id="ProtNLM"/>
    </source>
</evidence>
<keyword evidence="4" id="KW-1185">Reference proteome</keyword>
<evidence type="ECO:0000256" key="1">
    <source>
        <dbReference type="SAM" id="Coils"/>
    </source>
</evidence>
<evidence type="ECO:0000313" key="3">
    <source>
        <dbReference type="EMBL" id="OBZ67451.1"/>
    </source>
</evidence>
<feature type="coiled-coil region" evidence="1">
    <location>
        <begin position="167"/>
        <end position="201"/>
    </location>
</feature>
<gene>
    <name evidence="3" type="ORF">A0H81_12624</name>
</gene>
<protein>
    <recommendedName>
        <fullName evidence="5">G domain-containing protein</fullName>
    </recommendedName>
</protein>
<evidence type="ECO:0000313" key="4">
    <source>
        <dbReference type="Proteomes" id="UP000092993"/>
    </source>
</evidence>
<name>A0A1C7LRM0_GRIFR</name>
<dbReference type="AlphaFoldDB" id="A0A1C7LRM0"/>
<dbReference type="Proteomes" id="UP000092993">
    <property type="component" value="Unassembled WGS sequence"/>
</dbReference>
<reference evidence="3 4" key="1">
    <citation type="submission" date="2016-03" db="EMBL/GenBank/DDBJ databases">
        <title>Whole genome sequencing of Grifola frondosa 9006-11.</title>
        <authorList>
            <person name="Min B."/>
            <person name="Park H."/>
            <person name="Kim J.-G."/>
            <person name="Cho H."/>
            <person name="Oh Y.-L."/>
            <person name="Kong W.-S."/>
            <person name="Choi I.-G."/>
        </authorList>
    </citation>
    <scope>NUCLEOTIDE SEQUENCE [LARGE SCALE GENOMIC DNA]</scope>
    <source>
        <strain evidence="3 4">9006-11</strain>
    </source>
</reference>
<dbReference type="SUPFAM" id="SSF52540">
    <property type="entry name" value="P-loop containing nucleoside triphosphate hydrolases"/>
    <property type="match status" value="1"/>
</dbReference>
<sequence>MRCVHTPQDVTPFSINLSLYPMSSASNEEKAYSCTSVHIAIMGPTGSGKTSFVNLASITHVSAGAAQLPEQWPKTNDRDATLIYTPGFDGTADGEAYEPASGAAFLATPRDGQLPAPAPRGSPSLSVPGALRTGAHPEDDRADPALGAVLPRTGSGAPVGTALLCDHAESARELEELADTRRRLLAQAHALQVQRALLEEALKPRACGGRCEWDLALSCLAPRHAYAQIRV</sequence>
<dbReference type="EMBL" id="LUGG01000024">
    <property type="protein sequence ID" value="OBZ67451.1"/>
    <property type="molecule type" value="Genomic_DNA"/>
</dbReference>
<dbReference type="OrthoDB" id="8954335at2759"/>
<organism evidence="3 4">
    <name type="scientific">Grifola frondosa</name>
    <name type="common">Maitake</name>
    <name type="synonym">Polyporus frondosus</name>
    <dbReference type="NCBI Taxonomy" id="5627"/>
    <lineage>
        <taxon>Eukaryota</taxon>
        <taxon>Fungi</taxon>
        <taxon>Dikarya</taxon>
        <taxon>Basidiomycota</taxon>
        <taxon>Agaricomycotina</taxon>
        <taxon>Agaricomycetes</taxon>
        <taxon>Polyporales</taxon>
        <taxon>Grifolaceae</taxon>
        <taxon>Grifola</taxon>
    </lineage>
</organism>